<dbReference type="GO" id="GO:0046036">
    <property type="term" value="P:CTP metabolic process"/>
    <property type="evidence" value="ECO:0007669"/>
    <property type="project" value="TreeGrafter"/>
</dbReference>
<keyword evidence="4" id="KW-0067">ATP-binding</keyword>
<dbReference type="PANTHER" id="PTHR11782:SF121">
    <property type="entry name" value="NUCLEOSIDE-DIPHOSPHATASE MIG-23"/>
    <property type="match status" value="1"/>
</dbReference>
<dbReference type="PhylomeDB" id="A0A060T3A3"/>
<proteinExistence type="inferred from homology"/>
<evidence type="ECO:0000256" key="2">
    <source>
        <dbReference type="ARBA" id="ARBA00022801"/>
    </source>
</evidence>
<dbReference type="GO" id="GO:0045134">
    <property type="term" value="F:UDP phosphatase activity"/>
    <property type="evidence" value="ECO:0007669"/>
    <property type="project" value="TreeGrafter"/>
</dbReference>
<dbReference type="Pfam" id="PF01150">
    <property type="entry name" value="GDA1_CD39"/>
    <property type="match status" value="1"/>
</dbReference>
<dbReference type="GO" id="GO:0005524">
    <property type="term" value="F:ATP binding"/>
    <property type="evidence" value="ECO:0007669"/>
    <property type="project" value="UniProtKB-KW"/>
</dbReference>
<organism evidence="7">
    <name type="scientific">Blastobotrys adeninivorans</name>
    <name type="common">Yeast</name>
    <name type="synonym">Arxula adeninivorans</name>
    <dbReference type="NCBI Taxonomy" id="409370"/>
    <lineage>
        <taxon>Eukaryota</taxon>
        <taxon>Fungi</taxon>
        <taxon>Dikarya</taxon>
        <taxon>Ascomycota</taxon>
        <taxon>Saccharomycotina</taxon>
        <taxon>Dipodascomycetes</taxon>
        <taxon>Dipodascales</taxon>
        <taxon>Trichomonascaceae</taxon>
        <taxon>Blastobotrys</taxon>
    </lineage>
</organism>
<feature type="active site" description="Proton acceptor" evidence="3">
    <location>
        <position position="157"/>
    </location>
</feature>
<evidence type="ECO:0000256" key="3">
    <source>
        <dbReference type="PIRSR" id="PIRSR600407-1"/>
    </source>
</evidence>
<dbReference type="Gene3D" id="3.30.420.150">
    <property type="entry name" value="Exopolyphosphatase. Domain 2"/>
    <property type="match status" value="1"/>
</dbReference>
<name>A0A060T3A3_BLAAD</name>
<dbReference type="EMBL" id="HG937693">
    <property type="protein sequence ID" value="CDP35254.1"/>
    <property type="molecule type" value="Genomic_DNA"/>
</dbReference>
<evidence type="ECO:0000256" key="6">
    <source>
        <dbReference type="SAM" id="Phobius"/>
    </source>
</evidence>
<reference evidence="7" key="1">
    <citation type="submission" date="2014-02" db="EMBL/GenBank/DDBJ databases">
        <authorList>
            <person name="Genoscope - CEA"/>
        </authorList>
    </citation>
    <scope>NUCLEOTIDE SEQUENCE</scope>
    <source>
        <strain evidence="7">LS3</strain>
    </source>
</reference>
<evidence type="ECO:0000256" key="5">
    <source>
        <dbReference type="SAM" id="MobiDB-lite"/>
    </source>
</evidence>
<feature type="transmembrane region" description="Helical" evidence="6">
    <location>
        <begin position="525"/>
        <end position="547"/>
    </location>
</feature>
<dbReference type="GO" id="GO:0004382">
    <property type="term" value="F:GDP phosphatase activity"/>
    <property type="evidence" value="ECO:0007669"/>
    <property type="project" value="TreeGrafter"/>
</dbReference>
<keyword evidence="6" id="KW-0812">Transmembrane</keyword>
<keyword evidence="4" id="KW-0547">Nucleotide-binding</keyword>
<gene>
    <name evidence="7" type="ORF">GNLVRS02_ARAD1C31086g</name>
</gene>
<keyword evidence="6" id="KW-1133">Transmembrane helix</keyword>
<dbReference type="GO" id="GO:0005794">
    <property type="term" value="C:Golgi apparatus"/>
    <property type="evidence" value="ECO:0007669"/>
    <property type="project" value="TreeGrafter"/>
</dbReference>
<dbReference type="AlphaFoldDB" id="A0A060T3A3"/>
<evidence type="ECO:0000256" key="1">
    <source>
        <dbReference type="ARBA" id="ARBA00009283"/>
    </source>
</evidence>
<dbReference type="InterPro" id="IPR000407">
    <property type="entry name" value="GDA1_CD39_NTPase"/>
</dbReference>
<evidence type="ECO:0000256" key="4">
    <source>
        <dbReference type="PIRSR" id="PIRSR600407-2"/>
    </source>
</evidence>
<dbReference type="PANTHER" id="PTHR11782">
    <property type="entry name" value="ADENOSINE/GUANOSINE DIPHOSPHATASE"/>
    <property type="match status" value="1"/>
</dbReference>
<evidence type="ECO:0000313" key="7">
    <source>
        <dbReference type="EMBL" id="CDP35254.1"/>
    </source>
</evidence>
<feature type="compositionally biased region" description="Basic and acidic residues" evidence="5">
    <location>
        <begin position="670"/>
        <end position="680"/>
    </location>
</feature>
<accession>A0A060T3A3</accession>
<dbReference type="GO" id="GO:0017111">
    <property type="term" value="F:ribonucleoside triphosphate phosphatase activity"/>
    <property type="evidence" value="ECO:0007669"/>
    <property type="project" value="TreeGrafter"/>
</dbReference>
<dbReference type="GO" id="GO:0006256">
    <property type="term" value="P:UDP catabolic process"/>
    <property type="evidence" value="ECO:0007669"/>
    <property type="project" value="TreeGrafter"/>
</dbReference>
<reference evidence="7" key="2">
    <citation type="submission" date="2014-06" db="EMBL/GenBank/DDBJ databases">
        <title>The complete genome of Blastobotrys (Arxula) adeninivorans LS3 - a yeast of biotechnological interest.</title>
        <authorList>
            <person name="Kunze G."/>
            <person name="Gaillardin C."/>
            <person name="Czernicka M."/>
            <person name="Durrens P."/>
            <person name="Martin T."/>
            <person name="Boer E."/>
            <person name="Gabaldon T."/>
            <person name="Cruz J."/>
            <person name="Talla E."/>
            <person name="Marck C."/>
            <person name="Goffeau A."/>
            <person name="Barbe V."/>
            <person name="Baret P."/>
            <person name="Baronian K."/>
            <person name="Beier S."/>
            <person name="Bleykasten C."/>
            <person name="Bode R."/>
            <person name="Casaregola S."/>
            <person name="Despons L."/>
            <person name="Fairhead C."/>
            <person name="Giersberg M."/>
            <person name="Gierski P."/>
            <person name="Hahnel U."/>
            <person name="Hartmann A."/>
            <person name="Jankowska D."/>
            <person name="Jubin C."/>
            <person name="Jung P."/>
            <person name="Lafontaine I."/>
            <person name="Leh-Louis V."/>
            <person name="Lemaire M."/>
            <person name="Marcet-Houben M."/>
            <person name="Mascher M."/>
            <person name="Morel G."/>
            <person name="Richard G.-F."/>
            <person name="Riechen J."/>
            <person name="Sacerdot C."/>
            <person name="Sarkar A."/>
            <person name="Savel G."/>
            <person name="Schacherer J."/>
            <person name="Sherman D."/>
            <person name="Straub M.-L."/>
            <person name="Stein N."/>
            <person name="Thierry A."/>
            <person name="Trautwein-Schult A."/>
            <person name="Westhof E."/>
            <person name="Worch S."/>
            <person name="Dujon B."/>
            <person name="Souciet J.-L."/>
            <person name="Wincker P."/>
            <person name="Scholz U."/>
            <person name="Neuveglise N."/>
        </authorList>
    </citation>
    <scope>NUCLEOTIDE SEQUENCE</scope>
    <source>
        <strain evidence="7">LS3</strain>
    </source>
</reference>
<keyword evidence="2" id="KW-0378">Hydrolase</keyword>
<feature type="binding site" evidence="4">
    <location>
        <begin position="191"/>
        <end position="195"/>
    </location>
    <ligand>
        <name>ATP</name>
        <dbReference type="ChEBI" id="CHEBI:30616"/>
    </ligand>
</feature>
<feature type="region of interest" description="Disordered" evidence="5">
    <location>
        <begin position="630"/>
        <end position="687"/>
    </location>
</feature>
<comment type="similarity">
    <text evidence="1">Belongs to the GDA1/CD39 NTPase family.</text>
</comment>
<protein>
    <submittedName>
        <fullName evidence="7">ARAD1C31086p</fullName>
    </submittedName>
</protein>
<dbReference type="GO" id="GO:0016020">
    <property type="term" value="C:membrane"/>
    <property type="evidence" value="ECO:0007669"/>
    <property type="project" value="TreeGrafter"/>
</dbReference>
<sequence length="687" mass="75915">MKSSASAQVGSRYAVIVDAGSSGSRVFVYSWPDPNEYRDFLDRTSRHDDLEAVPPVEFDKAWTKKTVPGISKFGGSKLSRLWNGHLKALMNHASSIVPPEEHYRTPVFVLATAGMRLLPETEQKRILERTCKLLQDNTQFYLPECSTHVAVIDGETEGLYGWMALNYLVGSGTIFNEPENSKSYGFMDMGGASAQIAFSPNSTEAERHWDDLFHLNLRTVNGHSHEWKIFVSTWLGFGANEARRRYLDSLIELSGSNESGKPLKDPCLPVGAKLDHESSVHNGTFHFEGVGQFSSCQQAMLPLLQKDLPCKDDPCLFNGVHVPAIDYDQNRFVGVSEYWYTANDVLKLGGKYDFALFSQKTKEYCERKWSGILREAEVGSYKGTPVNILEAACFKASWVINILHEGFGVPMETKPNQKRELDDDGNEEVLQMETYNHNSSEVLTKRNLHDFLDPFQSAVDINGQELSWTLGRAVLYASSQVDPVAPDIPAVGYMPASGSGKSFVAGGELENVRPPMFVGDVASSGWGGVYFLFIGFLACSLFVGWAMRMGATRKSVYNGAILRIRNLQRKILQRLGRAPSDEVASQLLMEEGGAGEESVQLGDYRSSPIGTPYSRQSLASIASLGTSTSMLDMKGQAPPSRVNSRLGMRTPGGPGSPRPTFGFGDDGDVERESRQKDLHRVKSHPIL</sequence>
<keyword evidence="6" id="KW-0472">Membrane</keyword>
<dbReference type="Gene3D" id="3.30.420.40">
    <property type="match status" value="1"/>
</dbReference>